<proteinExistence type="predicted"/>
<evidence type="ECO:0000313" key="2">
    <source>
        <dbReference type="Proteomes" id="UP001165085"/>
    </source>
</evidence>
<name>A0A9W7EKB2_9STRA</name>
<dbReference type="Proteomes" id="UP001165085">
    <property type="component" value="Unassembled WGS sequence"/>
</dbReference>
<reference evidence="2" key="1">
    <citation type="journal article" date="2023" name="Commun. Biol.">
        <title>Genome analysis of Parmales, the sister group of diatoms, reveals the evolutionary specialization of diatoms from phago-mixotrophs to photoautotrophs.</title>
        <authorList>
            <person name="Ban H."/>
            <person name="Sato S."/>
            <person name="Yoshikawa S."/>
            <person name="Yamada K."/>
            <person name="Nakamura Y."/>
            <person name="Ichinomiya M."/>
            <person name="Sato N."/>
            <person name="Blanc-Mathieu R."/>
            <person name="Endo H."/>
            <person name="Kuwata A."/>
            <person name="Ogata H."/>
        </authorList>
    </citation>
    <scope>NUCLEOTIDE SEQUENCE [LARGE SCALE GENOMIC DNA]</scope>
    <source>
        <strain evidence="2">NIES 3701</strain>
    </source>
</reference>
<organism evidence="1 2">
    <name type="scientific">Triparma strigata</name>
    <dbReference type="NCBI Taxonomy" id="1606541"/>
    <lineage>
        <taxon>Eukaryota</taxon>
        <taxon>Sar</taxon>
        <taxon>Stramenopiles</taxon>
        <taxon>Ochrophyta</taxon>
        <taxon>Bolidophyceae</taxon>
        <taxon>Parmales</taxon>
        <taxon>Triparmaceae</taxon>
        <taxon>Triparma</taxon>
    </lineage>
</organism>
<dbReference type="EMBL" id="BRXY01000241">
    <property type="protein sequence ID" value="GMH80128.1"/>
    <property type="molecule type" value="Genomic_DNA"/>
</dbReference>
<dbReference type="AlphaFoldDB" id="A0A9W7EKB2"/>
<accession>A0A9W7EKB2</accession>
<protein>
    <submittedName>
        <fullName evidence="1">Uncharacterized protein</fullName>
    </submittedName>
</protein>
<evidence type="ECO:0000313" key="1">
    <source>
        <dbReference type="EMBL" id="GMH80128.1"/>
    </source>
</evidence>
<comment type="caution">
    <text evidence="1">The sequence shown here is derived from an EMBL/GenBank/DDBJ whole genome shotgun (WGS) entry which is preliminary data.</text>
</comment>
<sequence length="194" mass="21276">MKRESSSIVDSAAVVPYSSLKTRKKHDSNSALFDILASHDDQSNYSLPLSTLQARDKASITLAYNHLSSLSVPSSIDQIYYTNGWSLETSLSKLCARGYDKISLPLASLIIARSKEEPGHPSPCAGPRPCLLKAVNGVVSDLNFLRLLIREFPPALTVTWSGSTALDFARSRASEEVISLIEVCTEAYKARSWR</sequence>
<gene>
    <name evidence="1" type="ORF">TrST_g12151</name>
</gene>
<keyword evidence="2" id="KW-1185">Reference proteome</keyword>